<evidence type="ECO:0000256" key="4">
    <source>
        <dbReference type="ARBA" id="ARBA00022692"/>
    </source>
</evidence>
<organism evidence="8 9">
    <name type="scientific">OM182 bacterium BACL3 MAG-120507-bin80</name>
    <dbReference type="NCBI Taxonomy" id="1655577"/>
    <lineage>
        <taxon>Bacteria</taxon>
        <taxon>Pseudomonadati</taxon>
        <taxon>Pseudomonadota</taxon>
        <taxon>Gammaproteobacteria</taxon>
        <taxon>OMG group</taxon>
        <taxon>OM182 clade</taxon>
    </lineage>
</organism>
<dbReference type="Proteomes" id="UP000051934">
    <property type="component" value="Unassembled WGS sequence"/>
</dbReference>
<sequence>MLTHPQFDPVALSLGPLSIHWYGLMYIVAFAGIWRLALYRAHKSPGSWSDEQISDLVFYGAMGAVIGGRLGSVFFYNFDRFLADPIWLFRVWEGGMAFHGGLLGVLAAFGWYSRRLGKPFFETMDFVAPLVPFGLGAGRIGNFIGGELWGRPTDLPWGMVFPYVDALPRHPSQLYQFALEGVALFALLWWFSSKQRPRCSTTGLFGVGYGVFRFVVEFARQPDADIGFIAFDWLTMGQLLSLPMIVIGALMMAYGYRRDGVSVELKPK</sequence>
<keyword evidence="3 7" id="KW-0808">Transferase</keyword>
<dbReference type="AlphaFoldDB" id="A0A0R2SFX7"/>
<evidence type="ECO:0000256" key="6">
    <source>
        <dbReference type="ARBA" id="ARBA00023136"/>
    </source>
</evidence>
<keyword evidence="6 7" id="KW-0472">Membrane</keyword>
<feature type="transmembrane region" description="Helical" evidence="7">
    <location>
        <begin position="126"/>
        <end position="145"/>
    </location>
</feature>
<dbReference type="EC" id="2.5.1.145" evidence="7"/>
<evidence type="ECO:0000256" key="5">
    <source>
        <dbReference type="ARBA" id="ARBA00022989"/>
    </source>
</evidence>
<evidence type="ECO:0000313" key="9">
    <source>
        <dbReference type="Proteomes" id="UP000051934"/>
    </source>
</evidence>
<dbReference type="PANTHER" id="PTHR30589">
    <property type="entry name" value="PROLIPOPROTEIN DIACYLGLYCERYL TRANSFERASE"/>
    <property type="match status" value="1"/>
</dbReference>
<dbReference type="GO" id="GO:0042158">
    <property type="term" value="P:lipoprotein biosynthetic process"/>
    <property type="evidence" value="ECO:0007669"/>
    <property type="project" value="UniProtKB-UniRule"/>
</dbReference>
<gene>
    <name evidence="7" type="primary">lgt</name>
    <name evidence="8" type="ORF">ABR69_05695</name>
</gene>
<feature type="transmembrane region" description="Helical" evidence="7">
    <location>
        <begin position="174"/>
        <end position="192"/>
    </location>
</feature>
<comment type="similarity">
    <text evidence="1 7">Belongs to the Lgt family.</text>
</comment>
<comment type="catalytic activity">
    <reaction evidence="7">
        <text>L-cysteinyl-[prolipoprotein] + a 1,2-diacyl-sn-glycero-3-phospho-(1'-sn-glycerol) = an S-1,2-diacyl-sn-glyceryl-L-cysteinyl-[prolipoprotein] + sn-glycerol 1-phosphate + H(+)</text>
        <dbReference type="Rhea" id="RHEA:56712"/>
        <dbReference type="Rhea" id="RHEA-COMP:14679"/>
        <dbReference type="Rhea" id="RHEA-COMP:14680"/>
        <dbReference type="ChEBI" id="CHEBI:15378"/>
        <dbReference type="ChEBI" id="CHEBI:29950"/>
        <dbReference type="ChEBI" id="CHEBI:57685"/>
        <dbReference type="ChEBI" id="CHEBI:64716"/>
        <dbReference type="ChEBI" id="CHEBI:140658"/>
        <dbReference type="EC" id="2.5.1.145"/>
    </reaction>
</comment>
<protein>
    <recommendedName>
        <fullName evidence="7">Phosphatidylglycerol--prolipoprotein diacylglyceryl transferase</fullName>
        <ecNumber evidence="7">2.5.1.145</ecNumber>
    </recommendedName>
</protein>
<keyword evidence="4 7" id="KW-0812">Transmembrane</keyword>
<dbReference type="UniPathway" id="UPA00664"/>
<keyword evidence="5 7" id="KW-1133">Transmembrane helix</keyword>
<dbReference type="PANTHER" id="PTHR30589:SF0">
    <property type="entry name" value="PHOSPHATIDYLGLYCEROL--PROLIPOPROTEIN DIACYLGLYCERYL TRANSFERASE"/>
    <property type="match status" value="1"/>
</dbReference>
<keyword evidence="8" id="KW-0449">Lipoprotein</keyword>
<feature type="transmembrane region" description="Helical" evidence="7">
    <location>
        <begin position="19"/>
        <end position="36"/>
    </location>
</feature>
<dbReference type="InterPro" id="IPR001640">
    <property type="entry name" value="Lgt"/>
</dbReference>
<dbReference type="EMBL" id="LIBB01000188">
    <property type="protein sequence ID" value="KRO71402.1"/>
    <property type="molecule type" value="Genomic_DNA"/>
</dbReference>
<dbReference type="GO" id="GO:0008961">
    <property type="term" value="F:phosphatidylglycerol-prolipoprotein diacylglyceryl transferase activity"/>
    <property type="evidence" value="ECO:0007669"/>
    <property type="project" value="UniProtKB-UniRule"/>
</dbReference>
<evidence type="ECO:0000256" key="7">
    <source>
        <dbReference type="HAMAP-Rule" id="MF_01147"/>
    </source>
</evidence>
<evidence type="ECO:0000256" key="3">
    <source>
        <dbReference type="ARBA" id="ARBA00022679"/>
    </source>
</evidence>
<comment type="caution">
    <text evidence="8">The sequence shown here is derived from an EMBL/GenBank/DDBJ whole genome shotgun (WGS) entry which is preliminary data.</text>
</comment>
<evidence type="ECO:0000313" key="8">
    <source>
        <dbReference type="EMBL" id="KRO71402.1"/>
    </source>
</evidence>
<feature type="transmembrane region" description="Helical" evidence="7">
    <location>
        <begin position="56"/>
        <end position="76"/>
    </location>
</feature>
<keyword evidence="2 7" id="KW-1003">Cell membrane</keyword>
<comment type="function">
    <text evidence="7">Catalyzes the transfer of the diacylglyceryl group from phosphatidylglycerol to the sulfhydryl group of the N-terminal cysteine of a prolipoprotein, the first step in the formation of mature lipoproteins.</text>
</comment>
<feature type="transmembrane region" description="Helical" evidence="7">
    <location>
        <begin position="199"/>
        <end position="216"/>
    </location>
</feature>
<comment type="subcellular location">
    <subcellularLocation>
        <location evidence="7">Cell membrane</location>
        <topology evidence="7">Multi-pass membrane protein</topology>
    </subcellularLocation>
</comment>
<feature type="transmembrane region" description="Helical" evidence="7">
    <location>
        <begin position="96"/>
        <end position="114"/>
    </location>
</feature>
<evidence type="ECO:0000256" key="1">
    <source>
        <dbReference type="ARBA" id="ARBA00007150"/>
    </source>
</evidence>
<evidence type="ECO:0000256" key="2">
    <source>
        <dbReference type="ARBA" id="ARBA00022475"/>
    </source>
</evidence>
<accession>A0A0R2SFX7</accession>
<feature type="transmembrane region" description="Helical" evidence="7">
    <location>
        <begin position="236"/>
        <end position="256"/>
    </location>
</feature>
<dbReference type="GO" id="GO:0005886">
    <property type="term" value="C:plasma membrane"/>
    <property type="evidence" value="ECO:0007669"/>
    <property type="project" value="UniProtKB-SubCell"/>
</dbReference>
<comment type="pathway">
    <text evidence="7">Protein modification; lipoprotein biosynthesis (diacylglyceryl transfer).</text>
</comment>
<dbReference type="PROSITE" id="PS01311">
    <property type="entry name" value="LGT"/>
    <property type="match status" value="1"/>
</dbReference>
<proteinExistence type="inferred from homology"/>
<reference evidence="8 9" key="1">
    <citation type="submission" date="2015-10" db="EMBL/GenBank/DDBJ databases">
        <title>Metagenome-Assembled Genomes uncover a global brackish microbiome.</title>
        <authorList>
            <person name="Hugerth L.W."/>
            <person name="Larsson J."/>
            <person name="Alneberg J."/>
            <person name="Lindh M.V."/>
            <person name="Legrand C."/>
            <person name="Pinhassi J."/>
            <person name="Andersson A.F."/>
        </authorList>
    </citation>
    <scope>NUCLEOTIDE SEQUENCE [LARGE SCALE GENOMIC DNA]</scope>
    <source>
        <strain evidence="8">BACL4 MAG-120507-bin80</strain>
    </source>
</reference>
<feature type="binding site" evidence="7">
    <location>
        <position position="139"/>
    </location>
    <ligand>
        <name>a 1,2-diacyl-sn-glycero-3-phospho-(1'-sn-glycerol)</name>
        <dbReference type="ChEBI" id="CHEBI:64716"/>
    </ligand>
</feature>
<dbReference type="HAMAP" id="MF_01147">
    <property type="entry name" value="Lgt"/>
    <property type="match status" value="1"/>
</dbReference>
<dbReference type="Pfam" id="PF01790">
    <property type="entry name" value="LGT"/>
    <property type="match status" value="1"/>
</dbReference>
<dbReference type="NCBIfam" id="TIGR00544">
    <property type="entry name" value="lgt"/>
    <property type="match status" value="1"/>
</dbReference>
<name>A0A0R2SFX7_9GAMM</name>